<name>A0AAQ3JLL4_9LILI</name>
<dbReference type="GO" id="GO:0005634">
    <property type="term" value="C:nucleus"/>
    <property type="evidence" value="ECO:0007669"/>
    <property type="project" value="UniProtKB-SubCell"/>
</dbReference>
<reference evidence="6 7" key="1">
    <citation type="submission" date="2023-10" db="EMBL/GenBank/DDBJ databases">
        <title>Chromosome-scale genome assembly provides insights into flower coloration mechanisms of Canna indica.</title>
        <authorList>
            <person name="Li C."/>
        </authorList>
    </citation>
    <scope>NUCLEOTIDE SEQUENCE [LARGE SCALE GENOMIC DNA]</scope>
    <source>
        <tissue evidence="6">Flower</tissue>
    </source>
</reference>
<keyword evidence="7" id="KW-1185">Reference proteome</keyword>
<dbReference type="PANTHER" id="PTHR45714">
    <property type="entry name" value="HOMEOBOX-LEUCINE ZIPPER PROTEIN HAT14"/>
    <property type="match status" value="1"/>
</dbReference>
<keyword evidence="4" id="KW-0175">Coiled coil</keyword>
<feature type="coiled-coil region" evidence="4">
    <location>
        <begin position="86"/>
        <end position="113"/>
    </location>
</feature>
<dbReference type="AlphaFoldDB" id="A0AAQ3JLL4"/>
<sequence>MVECNTTLSLAIGGGGGDFKIKEQTSTTEEENKEMRSCNKEDGVEGKGNARKKLRLSKEQQDFLEDSFRAHNTLAPDETEADRGGVPTVEEVLREASEREQEAQERVDRAEINGEETRFAVLARTWYVELRKTTRLSICSSCEKMADMDAKNI</sequence>
<gene>
    <name evidence="6" type="ORF">Cni_G00794</name>
</gene>
<dbReference type="EMBL" id="CP136890">
    <property type="protein sequence ID" value="WOK92103.1"/>
    <property type="molecule type" value="Genomic_DNA"/>
</dbReference>
<protein>
    <submittedName>
        <fullName evidence="6">Uncharacterized protein</fullName>
    </submittedName>
</protein>
<feature type="compositionally biased region" description="Basic and acidic residues" evidence="5">
    <location>
        <begin position="33"/>
        <end position="45"/>
    </location>
</feature>
<evidence type="ECO:0000256" key="4">
    <source>
        <dbReference type="SAM" id="Coils"/>
    </source>
</evidence>
<evidence type="ECO:0000256" key="5">
    <source>
        <dbReference type="SAM" id="MobiDB-lite"/>
    </source>
</evidence>
<evidence type="ECO:0000256" key="1">
    <source>
        <dbReference type="ARBA" id="ARBA00004123"/>
    </source>
</evidence>
<dbReference type="Proteomes" id="UP001327560">
    <property type="component" value="Chromosome 1"/>
</dbReference>
<accession>A0AAQ3JLL4</accession>
<evidence type="ECO:0000313" key="7">
    <source>
        <dbReference type="Proteomes" id="UP001327560"/>
    </source>
</evidence>
<organism evidence="6 7">
    <name type="scientific">Canna indica</name>
    <name type="common">Indian-shot</name>
    <dbReference type="NCBI Taxonomy" id="4628"/>
    <lineage>
        <taxon>Eukaryota</taxon>
        <taxon>Viridiplantae</taxon>
        <taxon>Streptophyta</taxon>
        <taxon>Embryophyta</taxon>
        <taxon>Tracheophyta</taxon>
        <taxon>Spermatophyta</taxon>
        <taxon>Magnoliopsida</taxon>
        <taxon>Liliopsida</taxon>
        <taxon>Zingiberales</taxon>
        <taxon>Cannaceae</taxon>
        <taxon>Canna</taxon>
    </lineage>
</organism>
<comment type="subcellular location">
    <subcellularLocation>
        <location evidence="1">Nucleus</location>
    </subcellularLocation>
</comment>
<dbReference type="PANTHER" id="PTHR45714:SF34">
    <property type="entry name" value="HOMEOBOX-LEUCINE ZIPPER PROTEIN HAT9"/>
    <property type="match status" value="1"/>
</dbReference>
<keyword evidence="3" id="KW-0804">Transcription</keyword>
<evidence type="ECO:0000256" key="2">
    <source>
        <dbReference type="ARBA" id="ARBA00023015"/>
    </source>
</evidence>
<keyword evidence="2" id="KW-0805">Transcription regulation</keyword>
<dbReference type="InterPro" id="IPR050762">
    <property type="entry name" value="HD-ZIP_Homeobox_LZ_Class_II"/>
</dbReference>
<feature type="region of interest" description="Disordered" evidence="5">
    <location>
        <begin position="14"/>
        <end position="51"/>
    </location>
</feature>
<evidence type="ECO:0000256" key="3">
    <source>
        <dbReference type="ARBA" id="ARBA00023163"/>
    </source>
</evidence>
<evidence type="ECO:0000313" key="6">
    <source>
        <dbReference type="EMBL" id="WOK92103.1"/>
    </source>
</evidence>
<proteinExistence type="predicted"/>